<protein>
    <submittedName>
        <fullName evidence="2">Uncharacterized protein</fullName>
    </submittedName>
</protein>
<feature type="region of interest" description="Disordered" evidence="1">
    <location>
        <begin position="32"/>
        <end position="149"/>
    </location>
</feature>
<comment type="caution">
    <text evidence="2">The sequence shown here is derived from an EMBL/GenBank/DDBJ whole genome shotgun (WGS) entry which is preliminary data.</text>
</comment>
<dbReference type="Proteomes" id="UP001221757">
    <property type="component" value="Unassembled WGS sequence"/>
</dbReference>
<sequence>MIGSRAAGEVVGTVCVDGLGVCEGNHHAPRERLRLLPQNPATAVPPRPMDHRDPLPAPARGRPRPRPRPPPSRTSRRAASAAPCTRRFDPRRPAAPVPGTAPGERAASSRTCMRPLKMSRSQTRRPRRAAGTMMTPRAPHGRFPQRRRHYSSRTAGARAARSLTCIVGTTLVFVGRASSNSTTTAPGSATASARPITGFPTPSGPE</sequence>
<accession>A0AAD7M6W3</accession>
<feature type="compositionally biased region" description="Low complexity" evidence="1">
    <location>
        <begin position="177"/>
        <end position="193"/>
    </location>
</feature>
<keyword evidence="3" id="KW-1185">Reference proteome</keyword>
<proteinExistence type="predicted"/>
<dbReference type="AlphaFoldDB" id="A0AAD7M6W3"/>
<name>A0AAD7M6W3_MYCRO</name>
<evidence type="ECO:0000313" key="3">
    <source>
        <dbReference type="Proteomes" id="UP001221757"/>
    </source>
</evidence>
<dbReference type="EMBL" id="JARKIE010000011">
    <property type="protein sequence ID" value="KAJ7704091.1"/>
    <property type="molecule type" value="Genomic_DNA"/>
</dbReference>
<gene>
    <name evidence="2" type="ORF">B0H17DRAFT_40981</name>
</gene>
<feature type="region of interest" description="Disordered" evidence="1">
    <location>
        <begin position="176"/>
        <end position="206"/>
    </location>
</feature>
<evidence type="ECO:0000256" key="1">
    <source>
        <dbReference type="SAM" id="MobiDB-lite"/>
    </source>
</evidence>
<feature type="compositionally biased region" description="Basic residues" evidence="1">
    <location>
        <begin position="139"/>
        <end position="149"/>
    </location>
</feature>
<reference evidence="2" key="1">
    <citation type="submission" date="2023-03" db="EMBL/GenBank/DDBJ databases">
        <title>Massive genome expansion in bonnet fungi (Mycena s.s.) driven by repeated elements and novel gene families across ecological guilds.</title>
        <authorList>
            <consortium name="Lawrence Berkeley National Laboratory"/>
            <person name="Harder C.B."/>
            <person name="Miyauchi S."/>
            <person name="Viragh M."/>
            <person name="Kuo A."/>
            <person name="Thoen E."/>
            <person name="Andreopoulos B."/>
            <person name="Lu D."/>
            <person name="Skrede I."/>
            <person name="Drula E."/>
            <person name="Henrissat B."/>
            <person name="Morin E."/>
            <person name="Kohler A."/>
            <person name="Barry K."/>
            <person name="LaButti K."/>
            <person name="Morin E."/>
            <person name="Salamov A."/>
            <person name="Lipzen A."/>
            <person name="Mereny Z."/>
            <person name="Hegedus B."/>
            <person name="Baldrian P."/>
            <person name="Stursova M."/>
            <person name="Weitz H."/>
            <person name="Taylor A."/>
            <person name="Grigoriev I.V."/>
            <person name="Nagy L.G."/>
            <person name="Martin F."/>
            <person name="Kauserud H."/>
        </authorList>
    </citation>
    <scope>NUCLEOTIDE SEQUENCE</scope>
    <source>
        <strain evidence="2">CBHHK067</strain>
    </source>
</reference>
<evidence type="ECO:0000313" key="2">
    <source>
        <dbReference type="EMBL" id="KAJ7704091.1"/>
    </source>
</evidence>
<organism evidence="2 3">
    <name type="scientific">Mycena rosella</name>
    <name type="common">Pink bonnet</name>
    <name type="synonym">Agaricus rosellus</name>
    <dbReference type="NCBI Taxonomy" id="1033263"/>
    <lineage>
        <taxon>Eukaryota</taxon>
        <taxon>Fungi</taxon>
        <taxon>Dikarya</taxon>
        <taxon>Basidiomycota</taxon>
        <taxon>Agaricomycotina</taxon>
        <taxon>Agaricomycetes</taxon>
        <taxon>Agaricomycetidae</taxon>
        <taxon>Agaricales</taxon>
        <taxon>Marasmiineae</taxon>
        <taxon>Mycenaceae</taxon>
        <taxon>Mycena</taxon>
    </lineage>
</organism>